<reference evidence="17 18" key="1">
    <citation type="submission" date="2017-03" db="EMBL/GenBank/DDBJ databases">
        <title>Genomes of endolithic fungi from Antarctica.</title>
        <authorList>
            <person name="Coleine C."/>
            <person name="Masonjones S."/>
            <person name="Stajich J.E."/>
        </authorList>
    </citation>
    <scope>NUCLEOTIDE SEQUENCE [LARGE SCALE GENOMIC DNA]</scope>
    <source>
        <strain evidence="17 18">CCFEE 6314</strain>
    </source>
</reference>
<dbReference type="GO" id="GO:0045039">
    <property type="term" value="P:protein insertion into mitochondrial inner membrane"/>
    <property type="evidence" value="ECO:0007669"/>
    <property type="project" value="UniProtKB-ARBA"/>
</dbReference>
<keyword evidence="4" id="KW-0479">Metal-binding</keyword>
<dbReference type="Proteomes" id="UP000288859">
    <property type="component" value="Unassembled WGS sequence"/>
</dbReference>
<evidence type="ECO:0000313" key="17">
    <source>
        <dbReference type="EMBL" id="RVX69932.1"/>
    </source>
</evidence>
<dbReference type="EMBL" id="NAJM01000026">
    <property type="protein sequence ID" value="RVX69932.1"/>
    <property type="molecule type" value="Genomic_DNA"/>
</dbReference>
<proteinExistence type="inferred from homology"/>
<keyword evidence="11 14" id="KW-0143">Chaperone</keyword>
<organism evidence="17 18">
    <name type="scientific">Exophiala mesophila</name>
    <name type="common">Black yeast-like fungus</name>
    <dbReference type="NCBI Taxonomy" id="212818"/>
    <lineage>
        <taxon>Eukaryota</taxon>
        <taxon>Fungi</taxon>
        <taxon>Dikarya</taxon>
        <taxon>Ascomycota</taxon>
        <taxon>Pezizomycotina</taxon>
        <taxon>Eurotiomycetes</taxon>
        <taxon>Chaetothyriomycetidae</taxon>
        <taxon>Chaetothyriales</taxon>
        <taxon>Herpotrichiellaceae</taxon>
        <taxon>Exophiala</taxon>
    </lineage>
</organism>
<evidence type="ECO:0000256" key="5">
    <source>
        <dbReference type="ARBA" id="ARBA00022792"/>
    </source>
</evidence>
<dbReference type="GO" id="GO:0015031">
    <property type="term" value="P:protein transport"/>
    <property type="evidence" value="ECO:0007669"/>
    <property type="project" value="UniProtKB-KW"/>
</dbReference>
<sequence>MSFGGFFGGGGSKKGGEQESNASTVTGISSSPFESSSSPSAVRQKIQSAIVLQGNVENAKLLIQKVNENCFEHCISDPGPSLTSKDQTCLSACMEKYIDAWNLTSRTYQSRLHQDALGAGLGGSGPAASATGKELF</sequence>
<keyword evidence="8 14" id="KW-0811">Translocation</keyword>
<keyword evidence="5 14" id="KW-0472">Membrane</keyword>
<dbReference type="OrthoDB" id="7813104at2759"/>
<dbReference type="GO" id="GO:0042719">
    <property type="term" value="C:mitochondrial intermembrane space chaperone complex"/>
    <property type="evidence" value="ECO:0007669"/>
    <property type="project" value="UniProtKB-ARBA"/>
</dbReference>
<dbReference type="GO" id="GO:0046872">
    <property type="term" value="F:metal ion binding"/>
    <property type="evidence" value="ECO:0007669"/>
    <property type="project" value="UniProtKB-KW"/>
</dbReference>
<evidence type="ECO:0000256" key="15">
    <source>
        <dbReference type="SAM" id="MobiDB-lite"/>
    </source>
</evidence>
<keyword evidence="3 14" id="KW-0813">Transport</keyword>
<dbReference type="VEuPathDB" id="FungiDB:PV10_07835"/>
<dbReference type="Gene3D" id="1.10.287.810">
    <property type="entry name" value="Mitochondrial import inner membrane translocase subunit tim13 like domains"/>
    <property type="match status" value="1"/>
</dbReference>
<comment type="function">
    <text evidence="12">Mitochondrial intermembrane chaperone that participates in the import and insertion of some multi-pass transmembrane proteins into the mitochondrial inner membrane. Also required for the transfer of beta-barrel precursors from the TOM complex to the sorting and assembly machinery (SAM complex) of the outer membrane. Acts as a chaperone-like protein that protects the hydrophobic precursors from aggregation and guide them through the mitochondrial intermembrane space. The TIM8-TIM13 complex is non essential and only mediates the import of few proteins, while the predominant TIM9-TIM10 70 kDa complex is crucial and mediates the import of much more proteins.</text>
</comment>
<evidence type="ECO:0000256" key="11">
    <source>
        <dbReference type="ARBA" id="ARBA00023186"/>
    </source>
</evidence>
<evidence type="ECO:0000256" key="9">
    <source>
        <dbReference type="ARBA" id="ARBA00023128"/>
    </source>
</evidence>
<name>A0A438N2H8_EXOME</name>
<evidence type="ECO:0000256" key="1">
    <source>
        <dbReference type="ARBA" id="ARBA00004137"/>
    </source>
</evidence>
<keyword evidence="10 14" id="KW-1015">Disulfide bond</keyword>
<evidence type="ECO:0000259" key="16">
    <source>
        <dbReference type="Pfam" id="PF02953"/>
    </source>
</evidence>
<evidence type="ECO:0000256" key="14">
    <source>
        <dbReference type="RuleBase" id="RU367043"/>
    </source>
</evidence>
<dbReference type="InterPro" id="IPR004217">
    <property type="entry name" value="Tim10-like"/>
</dbReference>
<evidence type="ECO:0000256" key="4">
    <source>
        <dbReference type="ARBA" id="ARBA00022723"/>
    </source>
</evidence>
<feature type="compositionally biased region" description="Low complexity" evidence="15">
    <location>
        <begin position="29"/>
        <end position="40"/>
    </location>
</feature>
<keyword evidence="9 14" id="KW-0496">Mitochondrion</keyword>
<evidence type="ECO:0000256" key="12">
    <source>
        <dbReference type="ARBA" id="ARBA00025151"/>
    </source>
</evidence>
<gene>
    <name evidence="17" type="ORF">B0A52_05767</name>
</gene>
<dbReference type="AlphaFoldDB" id="A0A438N2H8"/>
<keyword evidence="5 14" id="KW-0999">Mitochondrion inner membrane</keyword>
<keyword evidence="6" id="KW-0862">Zinc</keyword>
<comment type="caution">
    <text evidence="17">The sequence shown here is derived from an EMBL/GenBank/DDBJ whole genome shotgun (WGS) entry which is preliminary data.</text>
</comment>
<dbReference type="SUPFAM" id="SSF144122">
    <property type="entry name" value="Tim10-like"/>
    <property type="match status" value="1"/>
</dbReference>
<comment type="domain">
    <text evidence="14">The twin CX3C motif contains 4 conserved Cys residues that form 2 disulfide bonds in the mitochondrial intermembrane space.</text>
</comment>
<feature type="domain" description="Tim10-like" evidence="16">
    <location>
        <begin position="55"/>
        <end position="110"/>
    </location>
</feature>
<feature type="region of interest" description="Disordered" evidence="15">
    <location>
        <begin position="1"/>
        <end position="40"/>
    </location>
</feature>
<evidence type="ECO:0000256" key="8">
    <source>
        <dbReference type="ARBA" id="ARBA00023010"/>
    </source>
</evidence>
<keyword evidence="7 14" id="KW-0653">Protein transport</keyword>
<protein>
    <recommendedName>
        <fullName evidence="14">Mitochondrial import inner membrane translocase subunit</fullName>
    </recommendedName>
</protein>
<evidence type="ECO:0000313" key="18">
    <source>
        <dbReference type="Proteomes" id="UP000288859"/>
    </source>
</evidence>
<evidence type="ECO:0000256" key="3">
    <source>
        <dbReference type="ARBA" id="ARBA00022448"/>
    </source>
</evidence>
<evidence type="ECO:0000256" key="7">
    <source>
        <dbReference type="ARBA" id="ARBA00022927"/>
    </source>
</evidence>
<comment type="similarity">
    <text evidence="2 14">Belongs to the small Tim family.</text>
</comment>
<feature type="compositionally biased region" description="Gly residues" evidence="15">
    <location>
        <begin position="1"/>
        <end position="13"/>
    </location>
</feature>
<feature type="compositionally biased region" description="Polar residues" evidence="15">
    <location>
        <begin position="18"/>
        <end position="28"/>
    </location>
</feature>
<dbReference type="GO" id="GO:0005743">
    <property type="term" value="C:mitochondrial inner membrane"/>
    <property type="evidence" value="ECO:0007669"/>
    <property type="project" value="UniProtKB-SubCell"/>
</dbReference>
<evidence type="ECO:0000256" key="2">
    <source>
        <dbReference type="ARBA" id="ARBA00006720"/>
    </source>
</evidence>
<dbReference type="Pfam" id="PF02953">
    <property type="entry name" value="zf-Tim10_DDP"/>
    <property type="match status" value="1"/>
</dbReference>
<comment type="subcellular location">
    <subcellularLocation>
        <location evidence="1 14">Mitochondrion inner membrane</location>
        <topology evidence="1 14">Peripheral membrane protein</topology>
        <orientation evidence="1 14">Intermembrane side</orientation>
    </subcellularLocation>
</comment>
<accession>A0A438N2H8</accession>
<evidence type="ECO:0000256" key="13">
    <source>
        <dbReference type="ARBA" id="ARBA00025862"/>
    </source>
</evidence>
<comment type="subunit">
    <text evidence="13">Heterohexamer; composed of 3 copies of TIM8 and 3 copies of TIM13, named soluble 70 kDa complex. Associates with the TIM22 complex, whose core is composed of TIM22 and TIM54. Interacts with the transmembrane regions of multi-pass transmembrane proteins in transit.</text>
</comment>
<dbReference type="FunFam" id="1.10.287.810:FF:000001">
    <property type="entry name" value="mitochondrial import inner membrane translocase subunit TIM13"/>
    <property type="match status" value="1"/>
</dbReference>
<evidence type="ECO:0000256" key="10">
    <source>
        <dbReference type="ARBA" id="ARBA00023157"/>
    </source>
</evidence>
<dbReference type="InterPro" id="IPR035427">
    <property type="entry name" value="Tim10-like_dom_sf"/>
</dbReference>
<evidence type="ECO:0000256" key="6">
    <source>
        <dbReference type="ARBA" id="ARBA00022833"/>
    </source>
</evidence>